<dbReference type="KEGG" id="sgs:AVL59_23930"/>
<dbReference type="EMBL" id="JAGGLP010000047">
    <property type="protein sequence ID" value="MBP2056467.1"/>
    <property type="molecule type" value="Genomic_DNA"/>
</dbReference>
<gene>
    <name evidence="1" type="ORF">AVL59_23930</name>
    <name evidence="2" type="ORF">J2Z21_009485</name>
</gene>
<sequence length="77" mass="8268">MSGTCRASRSTWWNRDRDTLMALHVDLSVTQSVPVANLNCDDLSFDIAVYEILAQNAGLNGAAAAGSASRGRRQLNS</sequence>
<name>A0A1B1B065_9ACTN</name>
<dbReference type="RefSeq" id="WP_067307901.1">
    <property type="nucleotide sequence ID" value="NZ_CP016279.1"/>
</dbReference>
<dbReference type="EMBL" id="CP016279">
    <property type="protein sequence ID" value="ANP52197.1"/>
    <property type="molecule type" value="Genomic_DNA"/>
</dbReference>
<reference evidence="1 3" key="1">
    <citation type="submission" date="2016-06" db="EMBL/GenBank/DDBJ databases">
        <title>Complete genome sequence of Streptomyces griseochromogenes ATCC 14511, the Blasticidin S producer.</title>
        <authorList>
            <person name="Wu L."/>
        </authorList>
    </citation>
    <scope>NUCLEOTIDE SEQUENCE [LARGE SCALE GENOMIC DNA]</scope>
    <source>
        <strain evidence="1 3">ATCC 14511</strain>
    </source>
</reference>
<evidence type="ECO:0000313" key="1">
    <source>
        <dbReference type="EMBL" id="ANP52197.1"/>
    </source>
</evidence>
<accession>A0A1B1B065</accession>
<dbReference type="Proteomes" id="UP001519309">
    <property type="component" value="Unassembled WGS sequence"/>
</dbReference>
<protein>
    <submittedName>
        <fullName evidence="1">Uncharacterized protein</fullName>
    </submittedName>
</protein>
<evidence type="ECO:0000313" key="4">
    <source>
        <dbReference type="Proteomes" id="UP001519309"/>
    </source>
</evidence>
<proteinExistence type="predicted"/>
<reference evidence="2 4" key="2">
    <citation type="submission" date="2021-03" db="EMBL/GenBank/DDBJ databases">
        <title>Genomic Encyclopedia of Type Strains, Phase IV (KMG-IV): sequencing the most valuable type-strain genomes for metagenomic binning, comparative biology and taxonomic classification.</title>
        <authorList>
            <person name="Goeker M."/>
        </authorList>
    </citation>
    <scope>NUCLEOTIDE SEQUENCE [LARGE SCALE GENOMIC DNA]</scope>
    <source>
        <strain evidence="2 4">DSM 40499</strain>
    </source>
</reference>
<keyword evidence="4" id="KW-1185">Reference proteome</keyword>
<evidence type="ECO:0000313" key="2">
    <source>
        <dbReference type="EMBL" id="MBP2056467.1"/>
    </source>
</evidence>
<evidence type="ECO:0000313" key="3">
    <source>
        <dbReference type="Proteomes" id="UP000092659"/>
    </source>
</evidence>
<dbReference type="Proteomes" id="UP000092659">
    <property type="component" value="Chromosome"/>
</dbReference>
<dbReference type="AlphaFoldDB" id="A0A1B1B065"/>
<organism evidence="1 3">
    <name type="scientific">Streptomyces griseochromogenes</name>
    <dbReference type="NCBI Taxonomy" id="68214"/>
    <lineage>
        <taxon>Bacteria</taxon>
        <taxon>Bacillati</taxon>
        <taxon>Actinomycetota</taxon>
        <taxon>Actinomycetes</taxon>
        <taxon>Kitasatosporales</taxon>
        <taxon>Streptomycetaceae</taxon>
        <taxon>Streptomyces</taxon>
    </lineage>
</organism>